<keyword evidence="5" id="KW-0812">Transmembrane</keyword>
<keyword evidence="5" id="KW-1133">Transmembrane helix</keyword>
<dbReference type="SUPFAM" id="SSF55874">
    <property type="entry name" value="ATPase domain of HSP90 chaperone/DNA topoisomerase II/histidine kinase"/>
    <property type="match status" value="1"/>
</dbReference>
<dbReference type="Proteomes" id="UP001626593">
    <property type="component" value="Chromosome"/>
</dbReference>
<dbReference type="InterPro" id="IPR003594">
    <property type="entry name" value="HATPase_dom"/>
</dbReference>
<feature type="transmembrane region" description="Helical" evidence="5">
    <location>
        <begin position="16"/>
        <end position="34"/>
    </location>
</feature>
<evidence type="ECO:0000256" key="3">
    <source>
        <dbReference type="ARBA" id="ARBA00022553"/>
    </source>
</evidence>
<dbReference type="SUPFAM" id="SSF55785">
    <property type="entry name" value="PYP-like sensor domain (PAS domain)"/>
    <property type="match status" value="1"/>
</dbReference>
<name>A0ABZ1AFH4_AROEV</name>
<evidence type="ECO:0000259" key="6">
    <source>
        <dbReference type="PROSITE" id="PS50109"/>
    </source>
</evidence>
<dbReference type="SUPFAM" id="SSF52172">
    <property type="entry name" value="CheY-like"/>
    <property type="match status" value="2"/>
</dbReference>
<dbReference type="InterPro" id="IPR035965">
    <property type="entry name" value="PAS-like_dom_sf"/>
</dbReference>
<feature type="domain" description="Response regulatory" evidence="7">
    <location>
        <begin position="742"/>
        <end position="862"/>
    </location>
</feature>
<feature type="transmembrane region" description="Helical" evidence="5">
    <location>
        <begin position="180"/>
        <end position="201"/>
    </location>
</feature>
<dbReference type="InterPro" id="IPR001610">
    <property type="entry name" value="PAC"/>
</dbReference>
<dbReference type="PROSITE" id="PS50113">
    <property type="entry name" value="PAC"/>
    <property type="match status" value="1"/>
</dbReference>
<evidence type="ECO:0000256" key="4">
    <source>
        <dbReference type="PROSITE-ProRule" id="PRU00169"/>
    </source>
</evidence>
<evidence type="ECO:0000313" key="9">
    <source>
        <dbReference type="EMBL" id="WRL44607.1"/>
    </source>
</evidence>
<dbReference type="InterPro" id="IPR000700">
    <property type="entry name" value="PAS-assoc_C"/>
</dbReference>
<dbReference type="Gene3D" id="3.30.565.10">
    <property type="entry name" value="Histidine kinase-like ATPase, C-terminal domain"/>
    <property type="match status" value="1"/>
</dbReference>
<dbReference type="CDD" id="cd00130">
    <property type="entry name" value="PAS"/>
    <property type="match status" value="1"/>
</dbReference>
<evidence type="ECO:0000256" key="1">
    <source>
        <dbReference type="ARBA" id="ARBA00000085"/>
    </source>
</evidence>
<dbReference type="Gene3D" id="3.30.450.20">
    <property type="entry name" value="PAS domain"/>
    <property type="match status" value="1"/>
</dbReference>
<dbReference type="Pfam" id="PF00512">
    <property type="entry name" value="HisKA"/>
    <property type="match status" value="1"/>
</dbReference>
<feature type="domain" description="PAC" evidence="8">
    <location>
        <begin position="295"/>
        <end position="346"/>
    </location>
</feature>
<keyword evidence="5" id="KW-0472">Membrane</keyword>
<protein>
    <recommendedName>
        <fullName evidence="2">histidine kinase</fullName>
        <ecNumber evidence="2">2.7.13.3</ecNumber>
    </recommendedName>
</protein>
<feature type="domain" description="Response regulatory" evidence="7">
    <location>
        <begin position="609"/>
        <end position="726"/>
    </location>
</feature>
<dbReference type="Gene3D" id="1.10.287.130">
    <property type="match status" value="1"/>
</dbReference>
<dbReference type="PROSITE" id="PS50110">
    <property type="entry name" value="RESPONSE_REGULATORY"/>
    <property type="match status" value="2"/>
</dbReference>
<accession>A0ABZ1AFH4</accession>
<dbReference type="EMBL" id="CP141259">
    <property type="protein sequence ID" value="WRL44607.1"/>
    <property type="molecule type" value="Genomic_DNA"/>
</dbReference>
<dbReference type="SMART" id="SM00448">
    <property type="entry name" value="REC"/>
    <property type="match status" value="2"/>
</dbReference>
<dbReference type="PROSITE" id="PS50109">
    <property type="entry name" value="HIS_KIN"/>
    <property type="match status" value="1"/>
</dbReference>
<dbReference type="RefSeq" id="WP_407277949.1">
    <property type="nucleotide sequence ID" value="NZ_CP141259.1"/>
</dbReference>
<dbReference type="SMART" id="SM00387">
    <property type="entry name" value="HATPase_c"/>
    <property type="match status" value="1"/>
</dbReference>
<dbReference type="InterPro" id="IPR036097">
    <property type="entry name" value="HisK_dim/P_sf"/>
</dbReference>
<dbReference type="Gene3D" id="3.40.50.2300">
    <property type="match status" value="2"/>
</dbReference>
<dbReference type="SMART" id="SM00388">
    <property type="entry name" value="HisKA"/>
    <property type="match status" value="1"/>
</dbReference>
<dbReference type="InterPro" id="IPR004358">
    <property type="entry name" value="Sig_transdc_His_kin-like_C"/>
</dbReference>
<evidence type="ECO:0000313" key="10">
    <source>
        <dbReference type="Proteomes" id="UP001626593"/>
    </source>
</evidence>
<feature type="modified residue" description="4-aspartylphosphate" evidence="4">
    <location>
        <position position="658"/>
    </location>
</feature>
<keyword evidence="3 4" id="KW-0597">Phosphoprotein</keyword>
<dbReference type="InterPro" id="IPR001789">
    <property type="entry name" value="Sig_transdc_resp-reg_receiver"/>
</dbReference>
<dbReference type="InterPro" id="IPR000014">
    <property type="entry name" value="PAS"/>
</dbReference>
<organism evidence="9 10">
    <name type="scientific">Aromatoleum evansii</name>
    <name type="common">Azoarcus evansii</name>
    <dbReference type="NCBI Taxonomy" id="59406"/>
    <lineage>
        <taxon>Bacteria</taxon>
        <taxon>Pseudomonadati</taxon>
        <taxon>Pseudomonadota</taxon>
        <taxon>Betaproteobacteria</taxon>
        <taxon>Rhodocyclales</taxon>
        <taxon>Rhodocyclaceae</taxon>
        <taxon>Aromatoleum</taxon>
    </lineage>
</organism>
<comment type="catalytic activity">
    <reaction evidence="1">
        <text>ATP + protein L-histidine = ADP + protein N-phospho-L-histidine.</text>
        <dbReference type="EC" id="2.7.13.3"/>
    </reaction>
</comment>
<evidence type="ECO:0000256" key="2">
    <source>
        <dbReference type="ARBA" id="ARBA00012438"/>
    </source>
</evidence>
<dbReference type="Pfam" id="PF08448">
    <property type="entry name" value="PAS_4"/>
    <property type="match status" value="1"/>
</dbReference>
<dbReference type="SUPFAM" id="SSF47384">
    <property type="entry name" value="Homodimeric domain of signal transducing histidine kinase"/>
    <property type="match status" value="1"/>
</dbReference>
<dbReference type="PANTHER" id="PTHR45339">
    <property type="entry name" value="HYBRID SIGNAL TRANSDUCTION HISTIDINE KINASE J"/>
    <property type="match status" value="1"/>
</dbReference>
<dbReference type="InterPro" id="IPR005467">
    <property type="entry name" value="His_kinase_dom"/>
</dbReference>
<dbReference type="Pfam" id="PF02518">
    <property type="entry name" value="HATPase_c"/>
    <property type="match status" value="1"/>
</dbReference>
<dbReference type="InterPro" id="IPR011006">
    <property type="entry name" value="CheY-like_superfamily"/>
</dbReference>
<gene>
    <name evidence="9" type="ORF">U5817_15490</name>
</gene>
<evidence type="ECO:0000259" key="7">
    <source>
        <dbReference type="PROSITE" id="PS50110"/>
    </source>
</evidence>
<evidence type="ECO:0000256" key="5">
    <source>
        <dbReference type="SAM" id="Phobius"/>
    </source>
</evidence>
<dbReference type="SMART" id="SM00086">
    <property type="entry name" value="PAC"/>
    <property type="match status" value="1"/>
</dbReference>
<dbReference type="EC" id="2.7.13.3" evidence="2"/>
<proteinExistence type="predicted"/>
<feature type="domain" description="Histidine kinase" evidence="6">
    <location>
        <begin position="364"/>
        <end position="585"/>
    </location>
</feature>
<dbReference type="InterPro" id="IPR003661">
    <property type="entry name" value="HisK_dim/P_dom"/>
</dbReference>
<dbReference type="PANTHER" id="PTHR45339:SF3">
    <property type="entry name" value="HISTIDINE KINASE"/>
    <property type="match status" value="1"/>
</dbReference>
<dbReference type="Pfam" id="PF00072">
    <property type="entry name" value="Response_reg"/>
    <property type="match status" value="2"/>
</dbReference>
<dbReference type="InterPro" id="IPR013656">
    <property type="entry name" value="PAS_4"/>
</dbReference>
<keyword evidence="10" id="KW-1185">Reference proteome</keyword>
<sequence>MFRLKDDSKGAQRLPLIIYIVAVLAGVMLIIGFARFNTLHEEFLGANFNAVHGARTLLKARYFLGHAQERIERTEDDVLKRSQHLARAAEALALAESYGAEGLDAAPGLRRELLARISPIHEAVSRVALLDRNSADQQLAKVTVEVRRLADDFEAAELDRWGMLSSLNAQLAERMDGMRLIIGAIIAGFALLMWVLGWALLQARRAELGLRRAKDQLEAVQQTTLDAAAVGIAYVDASNPADRRITRANRQMAEIFGHSEGGLIGLRTADLFPDAATHEQVASRALPGLMAGEVLRMETQMRRRSGEVFWCALSCKAIDPADLGRGVVLTFDDVTERKSVETEVRGARERAEACSRAKSEFLANMSHEIRTPFTGILGVLDLLRHTSLTDTQDRYVRLANDSARQLLDIVNDILDISRIEAGKLAIRPESFEPRSLFGDVALIHEAAAGRKNLRFRISWSGDVPPLLQGDPVRIRQVVDNLLGNAVKFTPSGGVTLNVGWQSEDAAGGRLRVEVRDTGIGIPRHCQEHIFEKFAQADASTNRTFGGSGLGLTICRQLVGLMGGELGVNSREGRGSTFWFELPLLPGDPLPAPVPRAVPHAVATRLAGVRVLLADDVEVSLEVLGEYLRAGGCVVQAARNGDEAVALVHEWRPDLVLMDCQMPGTDGYEATRRIRLVEDPARRTPIIALTASAMTGDREKCIEAGMDDYLSKPVDRDVLLATLVRWLRREAVKSPAVAEFTGRVLLVDDDPGIREASCGLLEALGCEVKVAASGQEALAVARSDANLDLVLMDCRMPGMDGWETSRAWREHERERGQTPTAIVALTAGERDESLQRCREAGMDDFLGKPFSPDELNGLLGRWLARA</sequence>
<dbReference type="NCBIfam" id="TIGR00229">
    <property type="entry name" value="sensory_box"/>
    <property type="match status" value="1"/>
</dbReference>
<evidence type="ECO:0000259" key="8">
    <source>
        <dbReference type="PROSITE" id="PS50113"/>
    </source>
</evidence>
<dbReference type="InterPro" id="IPR036890">
    <property type="entry name" value="HATPase_C_sf"/>
</dbReference>
<reference evidence="9 10" key="1">
    <citation type="submission" date="2023-12" db="EMBL/GenBank/DDBJ databases">
        <title>A. evansii MAY27, complete genome.</title>
        <authorList>
            <person name="Wang Y."/>
        </authorList>
    </citation>
    <scope>NUCLEOTIDE SEQUENCE [LARGE SCALE GENOMIC DNA]</scope>
    <source>
        <strain evidence="9 10">MAY27</strain>
    </source>
</reference>
<dbReference type="CDD" id="cd17546">
    <property type="entry name" value="REC_hyHK_CKI1_RcsC-like"/>
    <property type="match status" value="2"/>
</dbReference>
<dbReference type="PRINTS" id="PR00344">
    <property type="entry name" value="BCTRLSENSOR"/>
</dbReference>
<dbReference type="CDD" id="cd16922">
    <property type="entry name" value="HATPase_EvgS-ArcB-TorS-like"/>
    <property type="match status" value="1"/>
</dbReference>
<dbReference type="CDD" id="cd00082">
    <property type="entry name" value="HisKA"/>
    <property type="match status" value="1"/>
</dbReference>
<feature type="modified residue" description="4-aspartylphosphate" evidence="4">
    <location>
        <position position="792"/>
    </location>
</feature>